<feature type="transmembrane region" description="Helical" evidence="1">
    <location>
        <begin position="1151"/>
        <end position="1169"/>
    </location>
</feature>
<dbReference type="SUPFAM" id="SSF56219">
    <property type="entry name" value="DNase I-like"/>
    <property type="match status" value="1"/>
</dbReference>
<comment type="caution">
    <text evidence="3">The sequence shown here is derived from an EMBL/GenBank/DDBJ whole genome shotgun (WGS) entry which is preliminary data.</text>
</comment>
<dbReference type="EMBL" id="JARYMX010000274">
    <property type="protein sequence ID" value="KAJ9535399.1"/>
    <property type="molecule type" value="Genomic_DNA"/>
</dbReference>
<protein>
    <recommendedName>
        <fullName evidence="2">Reverse transcriptase domain-containing protein</fullName>
    </recommendedName>
</protein>
<dbReference type="InterPro" id="IPR043502">
    <property type="entry name" value="DNA/RNA_pol_sf"/>
</dbReference>
<name>A0AA38W2K5_9ASTR</name>
<dbReference type="Gene3D" id="3.60.10.10">
    <property type="entry name" value="Endonuclease/exonuclease/phosphatase"/>
    <property type="match status" value="1"/>
</dbReference>
<feature type="transmembrane region" description="Helical" evidence="1">
    <location>
        <begin position="1232"/>
        <end position="1248"/>
    </location>
</feature>
<evidence type="ECO:0000256" key="1">
    <source>
        <dbReference type="SAM" id="Phobius"/>
    </source>
</evidence>
<accession>A0AA38W2K5</accession>
<keyword evidence="1" id="KW-0812">Transmembrane</keyword>
<proteinExistence type="predicted"/>
<dbReference type="PANTHER" id="PTHR33116">
    <property type="entry name" value="REVERSE TRANSCRIPTASE ZINC-BINDING DOMAIN-CONTAINING PROTEIN-RELATED-RELATED"/>
    <property type="match status" value="1"/>
</dbReference>
<dbReference type="Pfam" id="PF13966">
    <property type="entry name" value="zf-RVT"/>
    <property type="match status" value="1"/>
</dbReference>
<keyword evidence="4" id="KW-1185">Reference proteome</keyword>
<feature type="transmembrane region" description="Helical" evidence="1">
    <location>
        <begin position="1276"/>
        <end position="1294"/>
    </location>
</feature>
<sequence>MVKVGVWNVRGLNMVSKRREVKRLIVDNGLEVCSVVETKVCRPRLKPICDEIFGNWSWVSNNSVCEGRTRIIIGWDSSKINLDVVAIFPQVIHVHICEIDSKRWFHCSFIYAANDVVSRRDLWDRLLLHKGVVKSEPWILMGDFNVGLNPGDSSRGSSKVSRGMQDFRDCVNDLEMEDINQKGLMFTWVQKPMSDVGGTGLLKKLDRVLGNLFFMEAFPSAFASFLPWNLSDHSPVILLVPNLTPFKQRPFKFLNFWTENPNFLPLVDDAWVAYIKGCCMFSLVSKMKIVKKGLRKLHKEHGDVFEKVRNLRLEVDQVQRDIDCDPENGDLRVEGAVFLKSLKDALFDEECFLRQRSKVQWLREGDSNTAYFHSVVKSRVNKGRINEVEDLDGNRFMGAAVPQQFVKHFERMLGSEEGVEPIIEPDDLFVNKISSQHAEFMIRPVEDTEIRDAIFDIDELKAPGPDGFSSRFFKKAWPIVGKEVCDAVKEFFYNGKLLGEVNATVLTLVPKSQSPKNVADFRPIACCNVIYKCISKILVGRIKDCLNVLVDANQSAFIPNRHIGDNVLLAQELMRGYHRQRGASRCAFKIDIQKAYDTVNWCFLEEILRRFGFHPCMVSWLMKCVSSASFTIRVNGEHHGFFPGKRGIRQGDPLSPYLFTLVMEVLTLMVKRKVQSCPQFRFHPKCEKLGLTHLCFADDLLMFCYGNVHSVNVLKDALMEFSVSSGLKPSMGKSTSFLGNVFGFNREEIMKVLPFQLGKLPVRYLGVPLISTKLFHRDCLSLIDKVRRRTMEWRNKWLSFAGRLQLVNSVLSSISVYWSSMFLLPVSVVKEIERILRAFLWSGGEAIKGKAKVAWSIVCLPRSKGGLGVKSLKLWNKILLSKQIWKIIDNGDSLWVKWLHTYRLKDRNFWDVGEVHDASWFWRKMVRIRDAFRFQLVHKIGDGKSTSLWFDNWHPSGPLCYLISKRELYEARVDLNLKVSDIVCDGNWLWPIDVWCKYGHILQAFQPALKDHVRDKVLWRNQNGHVSDFHVGAVWIDNFNGYEDVSWAKLIWYSQGIPRHAFFLWLAIRERLRTLDRMLKWRVTESNVCVLCSDALESHCHLFVECSYSKEVWRALEGFIGVYDFIVSGRGGSDGWRCLIEELSKVKMGNSIWSIIHRLVFAAVIYFLWQERNKRIHTAVYRSEFQLARQVIELIKMKLMGLKVKPNSHVKRAAEIWDLEVRNGGFHAKIQFVLELLKLFAAIFWLIVGSDMVDDVYDSLWCFKSHTLWYQRVDSIWMLFVGEGFISAGLRLMIMEMLLCSQWKYLDSCWKEDNWLNRMQNDWLFGSLWLIWYQVLKEWLMHPVKWFVFKKFRNGVFVYGVASIHIFRHQGADEWGVIRWLFFCWLLLGCGAGYKRWFMVVVILTVVWSDKDDFLWLFGLFAAAVLVMVDIRWSVLWGLKGGVYKCKFVDLYGADKVINLRRDYPISTDWISFDNYGGYRVFYWWSILLADHSSIIHIDSFWRIYQFGMQGQFNGSCWVRFDEGLIWRIVVADWLGRFFDLDRFEHSFDQVEPSVFRFEMMESSGDRFVGLRDMRMAGLCWFFPKHVLGRHFVFLGVCPS</sequence>
<dbReference type="PROSITE" id="PS50878">
    <property type="entry name" value="RT_POL"/>
    <property type="match status" value="1"/>
</dbReference>
<evidence type="ECO:0000313" key="3">
    <source>
        <dbReference type="EMBL" id="KAJ9535399.1"/>
    </source>
</evidence>
<keyword evidence="1" id="KW-1133">Transmembrane helix</keyword>
<gene>
    <name evidence="3" type="ORF">OSB04_un001489</name>
</gene>
<dbReference type="Pfam" id="PF00078">
    <property type="entry name" value="RVT_1"/>
    <property type="match status" value="1"/>
</dbReference>
<evidence type="ECO:0000313" key="4">
    <source>
        <dbReference type="Proteomes" id="UP001172457"/>
    </source>
</evidence>
<feature type="transmembrane region" description="Helical" evidence="1">
    <location>
        <begin position="1380"/>
        <end position="1408"/>
    </location>
</feature>
<dbReference type="PANTHER" id="PTHR33116:SF84">
    <property type="entry name" value="RNA-DIRECTED DNA POLYMERASE"/>
    <property type="match status" value="1"/>
</dbReference>
<feature type="transmembrane region" description="Helical" evidence="1">
    <location>
        <begin position="1414"/>
        <end position="1435"/>
    </location>
</feature>
<feature type="domain" description="Reverse transcriptase" evidence="2">
    <location>
        <begin position="490"/>
        <end position="769"/>
    </location>
</feature>
<reference evidence="3" key="1">
    <citation type="submission" date="2023-03" db="EMBL/GenBank/DDBJ databases">
        <title>Chromosome-scale reference genome and RAD-based genetic map of yellow starthistle (Centaurea solstitialis) reveal putative structural variation and QTLs associated with invader traits.</title>
        <authorList>
            <person name="Reatini B."/>
            <person name="Cang F.A."/>
            <person name="Jiang Q."/>
            <person name="Mckibben M.T.W."/>
            <person name="Barker M.S."/>
            <person name="Rieseberg L.H."/>
            <person name="Dlugosch K.M."/>
        </authorList>
    </citation>
    <scope>NUCLEOTIDE SEQUENCE</scope>
    <source>
        <strain evidence="3">CAN-66</strain>
        <tissue evidence="3">Leaf</tissue>
    </source>
</reference>
<dbReference type="InterPro" id="IPR026960">
    <property type="entry name" value="RVT-Znf"/>
</dbReference>
<dbReference type="InterPro" id="IPR036691">
    <property type="entry name" value="Endo/exonu/phosph_ase_sf"/>
</dbReference>
<dbReference type="SUPFAM" id="SSF56672">
    <property type="entry name" value="DNA/RNA polymerases"/>
    <property type="match status" value="1"/>
</dbReference>
<evidence type="ECO:0000259" key="2">
    <source>
        <dbReference type="PROSITE" id="PS50878"/>
    </source>
</evidence>
<dbReference type="CDD" id="cd01650">
    <property type="entry name" value="RT_nLTR_like"/>
    <property type="match status" value="1"/>
</dbReference>
<dbReference type="Proteomes" id="UP001172457">
    <property type="component" value="Unassembled WGS sequence"/>
</dbReference>
<keyword evidence="1" id="KW-0472">Membrane</keyword>
<dbReference type="InterPro" id="IPR000477">
    <property type="entry name" value="RT_dom"/>
</dbReference>
<organism evidence="3 4">
    <name type="scientific">Centaurea solstitialis</name>
    <name type="common">yellow star-thistle</name>
    <dbReference type="NCBI Taxonomy" id="347529"/>
    <lineage>
        <taxon>Eukaryota</taxon>
        <taxon>Viridiplantae</taxon>
        <taxon>Streptophyta</taxon>
        <taxon>Embryophyta</taxon>
        <taxon>Tracheophyta</taxon>
        <taxon>Spermatophyta</taxon>
        <taxon>Magnoliopsida</taxon>
        <taxon>eudicotyledons</taxon>
        <taxon>Gunneridae</taxon>
        <taxon>Pentapetalae</taxon>
        <taxon>asterids</taxon>
        <taxon>campanulids</taxon>
        <taxon>Asterales</taxon>
        <taxon>Asteraceae</taxon>
        <taxon>Carduoideae</taxon>
        <taxon>Cardueae</taxon>
        <taxon>Centaureinae</taxon>
        <taxon>Centaurea</taxon>
    </lineage>
</organism>